<dbReference type="AlphaFoldDB" id="A0A447CRQ6"/>
<name>A0A447CRQ6_9BRAD</name>
<dbReference type="EMBL" id="UWOC01000077">
    <property type="protein sequence ID" value="VCU07894.1"/>
    <property type="molecule type" value="Genomic_DNA"/>
</dbReference>
<organism evidence="3 4">
    <name type="scientific">Rhodoplanes serenus</name>
    <dbReference type="NCBI Taxonomy" id="200615"/>
    <lineage>
        <taxon>Bacteria</taxon>
        <taxon>Pseudomonadati</taxon>
        <taxon>Pseudomonadota</taxon>
        <taxon>Alphaproteobacteria</taxon>
        <taxon>Hyphomicrobiales</taxon>
        <taxon>Nitrobacteraceae</taxon>
        <taxon>Rhodoplanes</taxon>
    </lineage>
</organism>
<keyword evidence="2" id="KW-0614">Plasmid</keyword>
<protein>
    <submittedName>
        <fullName evidence="3">Uncharacterized protein</fullName>
    </submittedName>
</protein>
<keyword evidence="1" id="KW-0732">Signal</keyword>
<geneLocation type="plasmid" evidence="2">
    <name>1</name>
</geneLocation>
<evidence type="ECO:0000313" key="4">
    <source>
        <dbReference type="Proteomes" id="UP000289200"/>
    </source>
</evidence>
<sequence>MPEWASAAVSLASLILSAALVVANNLRQAARNAEKVDGTLRLAGEAKKIALDAHTRIETANAAASLYREMIAREMVGKVEVREMEARIMAAIDKLGERVDRVYEAARHPPATP</sequence>
<keyword evidence="4" id="KW-1185">Reference proteome</keyword>
<gene>
    <name evidence="3" type="ORF">RHODGE_RHODGE_01044</name>
    <name evidence="2" type="ORF">RHODPL_RHODPL_00011</name>
</gene>
<evidence type="ECO:0000256" key="1">
    <source>
        <dbReference type="SAM" id="SignalP"/>
    </source>
</evidence>
<reference evidence="3" key="2">
    <citation type="submission" date="2018-10" db="EMBL/GenBank/DDBJ databases">
        <authorList>
            <person name="Peiro R."/>
            <person name="Begona"/>
            <person name="Cbmso G."/>
            <person name="Lopez M."/>
            <person name="Gonzalez S."/>
            <person name="Sacristan E."/>
            <person name="Castillo E."/>
        </authorList>
    </citation>
    <scope>NUCLEOTIDE SEQUENCE</scope>
    <source>
        <strain evidence="3">Rhod_genome</strain>
        <strain evidence="2">Rhod_plasmid</strain>
        <plasmid evidence="2">1</plasmid>
    </source>
</reference>
<dbReference type="EMBL" id="LR026982">
    <property type="protein sequence ID" value="VCU06563.1"/>
    <property type="molecule type" value="Genomic_DNA"/>
</dbReference>
<evidence type="ECO:0000313" key="2">
    <source>
        <dbReference type="EMBL" id="VCU06563.1"/>
    </source>
</evidence>
<evidence type="ECO:0000313" key="3">
    <source>
        <dbReference type="EMBL" id="VCU07894.1"/>
    </source>
</evidence>
<feature type="chain" id="PRO_5030094094" evidence="1">
    <location>
        <begin position="24"/>
        <end position="113"/>
    </location>
</feature>
<accession>A0A447CRQ6</accession>
<dbReference type="RefSeq" id="WP_129608068.1">
    <property type="nucleotide sequence ID" value="NZ_LR026982.1"/>
</dbReference>
<reference evidence="4" key="1">
    <citation type="submission" date="2018-10" db="EMBL/GenBank/DDBJ databases">
        <authorList>
            <person name="Peiro R."/>
            <person name="Begona"/>
            <person name="Cbmso G."/>
            <person name="Lopez M."/>
            <person name="Gonzalez S."/>
            <person name="Sacristan E."/>
            <person name="Castillo E."/>
        </authorList>
    </citation>
    <scope>NUCLEOTIDE SEQUENCE [LARGE SCALE GENOMIC DNA]</scope>
</reference>
<feature type="signal peptide" evidence="1">
    <location>
        <begin position="1"/>
        <end position="23"/>
    </location>
</feature>
<proteinExistence type="predicted"/>
<dbReference type="Proteomes" id="UP000289200">
    <property type="component" value="Unassembled WGS sequence"/>
</dbReference>